<keyword evidence="5 8" id="KW-0812">Transmembrane</keyword>
<dbReference type="InterPro" id="IPR001851">
    <property type="entry name" value="ABC_transp_permease"/>
</dbReference>
<reference evidence="9 10" key="1">
    <citation type="journal article" name="Front. Microbiol.">
        <title>Sugar Metabolism of the First Thermophilic Planctomycete Thermogutta terrifontis: Comparative Genomic and Transcriptomic Approaches.</title>
        <authorList>
            <person name="Elcheninov A.G."/>
            <person name="Menzel P."/>
            <person name="Gudbergsdottir S.R."/>
            <person name="Slesarev A.I."/>
            <person name="Kadnikov V.V."/>
            <person name="Krogh A."/>
            <person name="Bonch-Osmolovskaya E.A."/>
            <person name="Peng X."/>
            <person name="Kublanov I.V."/>
        </authorList>
    </citation>
    <scope>NUCLEOTIDE SEQUENCE [LARGE SCALE GENOMIC DNA]</scope>
    <source>
        <strain evidence="9 10">R1</strain>
    </source>
</reference>
<evidence type="ECO:0000256" key="6">
    <source>
        <dbReference type="ARBA" id="ARBA00022989"/>
    </source>
</evidence>
<evidence type="ECO:0000313" key="9">
    <source>
        <dbReference type="EMBL" id="ASV76411.1"/>
    </source>
</evidence>
<evidence type="ECO:0000256" key="2">
    <source>
        <dbReference type="ARBA" id="ARBA00022448"/>
    </source>
</evidence>
<dbReference type="GO" id="GO:0005886">
    <property type="term" value="C:plasma membrane"/>
    <property type="evidence" value="ECO:0007669"/>
    <property type="project" value="UniProtKB-SubCell"/>
</dbReference>
<evidence type="ECO:0000256" key="5">
    <source>
        <dbReference type="ARBA" id="ARBA00022692"/>
    </source>
</evidence>
<keyword evidence="6 8" id="KW-1133">Transmembrane helix</keyword>
<feature type="transmembrane region" description="Helical" evidence="8">
    <location>
        <begin position="46"/>
        <end position="66"/>
    </location>
</feature>
<evidence type="ECO:0000313" key="10">
    <source>
        <dbReference type="Proteomes" id="UP000215086"/>
    </source>
</evidence>
<sequence length="335" mass="35011">MAALAKGFKFRWEPQDIAPVASLLALIVFFGIAAPGFLRLSTLVTALQQGAVLAIVSTGLTFVLLAAEIDLAVGTVALWTACFCGWLYQSWAMQTAEGRFVASAEIVAAVLILPLCTSLLLGILSGILTVKSRLPSFIITLAMMFISQGAARYITRGQAFRVPALLGDIGNRGIEHEGLTVIPYSALLAGAIMIVGHVVLQYTRFGRYVYMTGGNRQAARLAGVPTGLVVTACLAISAVTAGVGGLVNAGRMTSVTLDQNQDLLLSALACIVLGGTSLFGGEGGIGKTLVGVATFTVLNIGLNSIRLDDFARPFVMGVILMAALLLNAALARRRP</sequence>
<feature type="transmembrane region" description="Helical" evidence="8">
    <location>
        <begin position="181"/>
        <end position="200"/>
    </location>
</feature>
<dbReference type="AlphaFoldDB" id="A0A286RKC0"/>
<feature type="transmembrane region" description="Helical" evidence="8">
    <location>
        <begin position="20"/>
        <end position="40"/>
    </location>
</feature>
<name>A0A286RKC0_9BACT</name>
<organism evidence="9 10">
    <name type="scientific">Thermogutta terrifontis</name>
    <dbReference type="NCBI Taxonomy" id="1331910"/>
    <lineage>
        <taxon>Bacteria</taxon>
        <taxon>Pseudomonadati</taxon>
        <taxon>Planctomycetota</taxon>
        <taxon>Planctomycetia</taxon>
        <taxon>Pirellulales</taxon>
        <taxon>Thermoguttaceae</taxon>
        <taxon>Thermogutta</taxon>
    </lineage>
</organism>
<dbReference type="EMBL" id="CP018477">
    <property type="protein sequence ID" value="ASV76411.1"/>
    <property type="molecule type" value="Genomic_DNA"/>
</dbReference>
<evidence type="ECO:0000256" key="8">
    <source>
        <dbReference type="SAM" id="Phobius"/>
    </source>
</evidence>
<dbReference type="OrthoDB" id="9784538at2"/>
<feature type="transmembrane region" description="Helical" evidence="8">
    <location>
        <begin position="221"/>
        <end position="243"/>
    </location>
</feature>
<keyword evidence="10" id="KW-1185">Reference proteome</keyword>
<dbReference type="PANTHER" id="PTHR32196">
    <property type="entry name" value="ABC TRANSPORTER PERMEASE PROTEIN YPHD-RELATED-RELATED"/>
    <property type="match status" value="1"/>
</dbReference>
<keyword evidence="2" id="KW-0813">Transport</keyword>
<feature type="transmembrane region" description="Helical" evidence="8">
    <location>
        <begin position="136"/>
        <end position="155"/>
    </location>
</feature>
<keyword evidence="3" id="KW-1003">Cell membrane</keyword>
<dbReference type="GO" id="GO:0022857">
    <property type="term" value="F:transmembrane transporter activity"/>
    <property type="evidence" value="ECO:0007669"/>
    <property type="project" value="InterPro"/>
</dbReference>
<dbReference type="Proteomes" id="UP000215086">
    <property type="component" value="Chromosome"/>
</dbReference>
<evidence type="ECO:0000256" key="3">
    <source>
        <dbReference type="ARBA" id="ARBA00022475"/>
    </source>
</evidence>
<dbReference type="KEGG" id="ttf:THTE_3810"/>
<gene>
    <name evidence="9" type="ORF">THTE_3810</name>
</gene>
<dbReference type="RefSeq" id="WP_095416202.1">
    <property type="nucleotide sequence ID" value="NZ_CP018477.1"/>
</dbReference>
<accession>A0A286RKC0</accession>
<evidence type="ECO:0000256" key="4">
    <source>
        <dbReference type="ARBA" id="ARBA00022519"/>
    </source>
</evidence>
<keyword evidence="4" id="KW-0997">Cell inner membrane</keyword>
<keyword evidence="7 8" id="KW-0472">Membrane</keyword>
<feature type="transmembrane region" description="Helical" evidence="8">
    <location>
        <begin position="288"/>
        <end position="305"/>
    </location>
</feature>
<proteinExistence type="predicted"/>
<feature type="transmembrane region" description="Helical" evidence="8">
    <location>
        <begin position="263"/>
        <end position="281"/>
    </location>
</feature>
<protein>
    <submittedName>
        <fullName evidence="9">Ribose ABC transport system, permease protein RbsC</fullName>
    </submittedName>
</protein>
<dbReference type="Pfam" id="PF02653">
    <property type="entry name" value="BPD_transp_2"/>
    <property type="match status" value="1"/>
</dbReference>
<feature type="transmembrane region" description="Helical" evidence="8">
    <location>
        <begin position="311"/>
        <end position="330"/>
    </location>
</feature>
<dbReference type="PANTHER" id="PTHR32196:SF21">
    <property type="entry name" value="ABC TRANSPORTER PERMEASE PROTEIN YPHD-RELATED"/>
    <property type="match status" value="1"/>
</dbReference>
<feature type="transmembrane region" description="Helical" evidence="8">
    <location>
        <begin position="100"/>
        <end position="124"/>
    </location>
</feature>
<comment type="subcellular location">
    <subcellularLocation>
        <location evidence="1">Cell membrane</location>
        <topology evidence="1">Multi-pass membrane protein</topology>
    </subcellularLocation>
</comment>
<feature type="transmembrane region" description="Helical" evidence="8">
    <location>
        <begin position="71"/>
        <end position="88"/>
    </location>
</feature>
<dbReference type="CDD" id="cd06579">
    <property type="entry name" value="TM_PBP1_transp_AraH_like"/>
    <property type="match status" value="1"/>
</dbReference>
<evidence type="ECO:0000256" key="1">
    <source>
        <dbReference type="ARBA" id="ARBA00004651"/>
    </source>
</evidence>
<evidence type="ECO:0000256" key="7">
    <source>
        <dbReference type="ARBA" id="ARBA00023136"/>
    </source>
</evidence>